<accession>A0A3E1K6A3</accession>
<evidence type="ECO:0008006" key="3">
    <source>
        <dbReference type="Google" id="ProtNLM"/>
    </source>
</evidence>
<comment type="caution">
    <text evidence="1">The sequence shown here is derived from an EMBL/GenBank/DDBJ whole genome shotgun (WGS) entry which is preliminary data.</text>
</comment>
<name>A0A3E1K6A3_9GAMM</name>
<evidence type="ECO:0000313" key="2">
    <source>
        <dbReference type="Proteomes" id="UP000260351"/>
    </source>
</evidence>
<reference evidence="1 2" key="1">
    <citation type="submission" date="2018-08" db="EMBL/GenBank/DDBJ databases">
        <title>Wenzhouxiangella salilacus sp. nov., a novel bacterium isolated from a saline lake in Xinjiang Province, China.</title>
        <authorList>
            <person name="Han S."/>
        </authorList>
    </citation>
    <scope>NUCLEOTIDE SEQUENCE [LARGE SCALE GENOMIC DNA]</scope>
    <source>
        <strain evidence="1 2">XDB06</strain>
    </source>
</reference>
<dbReference type="Proteomes" id="UP000260351">
    <property type="component" value="Unassembled WGS sequence"/>
</dbReference>
<dbReference type="OrthoDB" id="5797229at2"/>
<dbReference type="AlphaFoldDB" id="A0A3E1K6A3"/>
<dbReference type="RefSeq" id="WP_116651421.1">
    <property type="nucleotide sequence ID" value="NZ_QUZK01000045.1"/>
</dbReference>
<proteinExistence type="predicted"/>
<evidence type="ECO:0000313" key="1">
    <source>
        <dbReference type="EMBL" id="RFF29557.1"/>
    </source>
</evidence>
<organism evidence="1 2">
    <name type="scientific">Wenzhouxiangella sediminis</name>
    <dbReference type="NCBI Taxonomy" id="1792836"/>
    <lineage>
        <taxon>Bacteria</taxon>
        <taxon>Pseudomonadati</taxon>
        <taxon>Pseudomonadota</taxon>
        <taxon>Gammaproteobacteria</taxon>
        <taxon>Chromatiales</taxon>
        <taxon>Wenzhouxiangellaceae</taxon>
        <taxon>Wenzhouxiangella</taxon>
    </lineage>
</organism>
<gene>
    <name evidence="1" type="ORF">DZC52_12155</name>
</gene>
<dbReference type="EMBL" id="QUZK01000045">
    <property type="protein sequence ID" value="RFF29557.1"/>
    <property type="molecule type" value="Genomic_DNA"/>
</dbReference>
<protein>
    <recommendedName>
        <fullName evidence="3">CopG family transcriptional regulator</fullName>
    </recommendedName>
</protein>
<keyword evidence="2" id="KW-1185">Reference proteome</keyword>
<sequence length="80" mass="9514">MKNVTITLDEETARWARIEAARRGTSVSRLVGEMLRERRELEERFETAGRRFLGRAPVRMKRAEDSYPTRESLYDRDVLR</sequence>